<comment type="caution">
    <text evidence="2">The sequence shown here is derived from an EMBL/GenBank/DDBJ whole genome shotgun (WGS) entry which is preliminary data.</text>
</comment>
<dbReference type="InterPro" id="IPR027463">
    <property type="entry name" value="AcrB_DN_DC_subdom"/>
</dbReference>
<feature type="transmembrane region" description="Helical" evidence="1">
    <location>
        <begin position="384"/>
        <end position="405"/>
    </location>
</feature>
<dbReference type="PRINTS" id="PR00702">
    <property type="entry name" value="ACRIFLAVINRP"/>
</dbReference>
<dbReference type="Gene3D" id="1.20.1640.10">
    <property type="entry name" value="Multidrug efflux transporter AcrB transmembrane domain"/>
    <property type="match status" value="1"/>
</dbReference>
<dbReference type="Gene3D" id="3.30.70.1430">
    <property type="entry name" value="Multidrug efflux transporter AcrB pore domain"/>
    <property type="match status" value="1"/>
</dbReference>
<feature type="transmembrane region" description="Helical" evidence="1">
    <location>
        <begin position="12"/>
        <end position="34"/>
    </location>
</feature>
<feature type="transmembrane region" description="Helical" evidence="1">
    <location>
        <begin position="332"/>
        <end position="351"/>
    </location>
</feature>
<name>A0A0E9LZC4_9BACT</name>
<keyword evidence="1" id="KW-0812">Transmembrane</keyword>
<accession>A0A0E9LZC4</accession>
<protein>
    <submittedName>
        <fullName evidence="2">Putative cation efflux system</fullName>
    </submittedName>
</protein>
<keyword evidence="1" id="KW-1133">Transmembrane helix</keyword>
<feature type="transmembrane region" description="Helical" evidence="1">
    <location>
        <begin position="465"/>
        <end position="487"/>
    </location>
</feature>
<evidence type="ECO:0000313" key="2">
    <source>
        <dbReference type="EMBL" id="GAO30658.1"/>
    </source>
</evidence>
<dbReference type="PANTHER" id="PTHR32063:SF0">
    <property type="entry name" value="SWARMING MOTILITY PROTEIN SWRC"/>
    <property type="match status" value="1"/>
</dbReference>
<reference evidence="2 3" key="1">
    <citation type="journal article" date="2015" name="Microbes Environ.">
        <title>Distribution and evolution of nitrogen fixation genes in the phylum bacteroidetes.</title>
        <authorList>
            <person name="Inoue J."/>
            <person name="Oshima K."/>
            <person name="Suda W."/>
            <person name="Sakamoto M."/>
            <person name="Iino T."/>
            <person name="Noda S."/>
            <person name="Hongoh Y."/>
            <person name="Hattori M."/>
            <person name="Ohkuma M."/>
        </authorList>
    </citation>
    <scope>NUCLEOTIDE SEQUENCE [LARGE SCALE GENOMIC DNA]</scope>
    <source>
        <strain evidence="2">JCM 15548</strain>
    </source>
</reference>
<dbReference type="EMBL" id="BAZW01000027">
    <property type="protein sequence ID" value="GAO30658.1"/>
    <property type="molecule type" value="Genomic_DNA"/>
</dbReference>
<dbReference type="Pfam" id="PF00873">
    <property type="entry name" value="ACR_tran"/>
    <property type="match status" value="1"/>
</dbReference>
<dbReference type="Gene3D" id="3.30.70.1320">
    <property type="entry name" value="Multidrug efflux transporter AcrB pore domain like"/>
    <property type="match status" value="1"/>
</dbReference>
<dbReference type="STRING" id="1236989.JCM15548_12953"/>
<dbReference type="SUPFAM" id="SSF82693">
    <property type="entry name" value="Multidrug efflux transporter AcrB pore domain, PN1, PN2, PC1 and PC2 subdomains"/>
    <property type="match status" value="2"/>
</dbReference>
<feature type="transmembrane region" description="Helical" evidence="1">
    <location>
        <begin position="433"/>
        <end position="459"/>
    </location>
</feature>
<dbReference type="InterPro" id="IPR001036">
    <property type="entry name" value="Acrflvin-R"/>
</dbReference>
<dbReference type="OrthoDB" id="9798415at2"/>
<dbReference type="RefSeq" id="WP_083985121.1">
    <property type="nucleotide sequence ID" value="NZ_BAZW01000027.1"/>
</dbReference>
<keyword evidence="1" id="KW-0472">Membrane</keyword>
<evidence type="ECO:0000256" key="1">
    <source>
        <dbReference type="SAM" id="Phobius"/>
    </source>
</evidence>
<dbReference type="SUPFAM" id="SSF82866">
    <property type="entry name" value="Multidrug efflux transporter AcrB transmembrane domain"/>
    <property type="match status" value="1"/>
</dbReference>
<dbReference type="Proteomes" id="UP000032900">
    <property type="component" value="Unassembled WGS sequence"/>
</dbReference>
<dbReference type="PANTHER" id="PTHR32063">
    <property type="match status" value="1"/>
</dbReference>
<gene>
    <name evidence="2" type="ORF">JCM15548_12953</name>
</gene>
<dbReference type="GO" id="GO:0042910">
    <property type="term" value="F:xenobiotic transmembrane transporter activity"/>
    <property type="evidence" value="ECO:0007669"/>
    <property type="project" value="TreeGrafter"/>
</dbReference>
<feature type="transmembrane region" description="Helical" evidence="1">
    <location>
        <begin position="358"/>
        <end position="378"/>
    </location>
</feature>
<keyword evidence="3" id="KW-1185">Reference proteome</keyword>
<proteinExistence type="predicted"/>
<sequence>MIKFLIHRPIAVIMTFVAILTLGLVASGLLPVSLMPDIDIPEITIQVNRPGESARQVEEGIVAPMRYHLMQVPHLDDVVSESRDGRALIRLRFSFGADINYAFIDVNEKVDAAMRNLPPEMERPAIIKASASDLPVFYINLWKEGADETEFMELSDLARSVMIKRLEQLPEVAMVDVTGHLEPELYIEPNEPLLKSLGLTHRHITHALEENNLSLGSLQVADGQYLFNIRFSNALRTVEDVKNIRLRVGPRLMKLQELATIGIRSRQQEGAFLTGAEPALSMAVIKQSDARMDDLKNSVHEMLNRFERDYAGVKYQIIRDQTALLDHSISNLKVNLIFGGALAFLILFFFLKDARAPWLIGISIPAALIISLLFFHLVGISINIISLSGLILGVGMMIDNSIIVIDNITQHTERGESLARACIKGTNEIFRPLISSVLTTCAVFIPLIFLSGISGALFYDQALSVAIGLVSSLIVSITLIPVLYHLFSVRAEKRGKLV</sequence>
<dbReference type="GO" id="GO:0005886">
    <property type="term" value="C:plasma membrane"/>
    <property type="evidence" value="ECO:0007669"/>
    <property type="project" value="TreeGrafter"/>
</dbReference>
<dbReference type="AlphaFoldDB" id="A0A0E9LZC4"/>
<organism evidence="2 3">
    <name type="scientific">Geofilum rubicundum JCM 15548</name>
    <dbReference type="NCBI Taxonomy" id="1236989"/>
    <lineage>
        <taxon>Bacteria</taxon>
        <taxon>Pseudomonadati</taxon>
        <taxon>Bacteroidota</taxon>
        <taxon>Bacteroidia</taxon>
        <taxon>Marinilabiliales</taxon>
        <taxon>Marinilabiliaceae</taxon>
        <taxon>Geofilum</taxon>
    </lineage>
</organism>
<evidence type="ECO:0000313" key="3">
    <source>
        <dbReference type="Proteomes" id="UP000032900"/>
    </source>
</evidence>
<dbReference type="SUPFAM" id="SSF82714">
    <property type="entry name" value="Multidrug efflux transporter AcrB TolC docking domain, DN and DC subdomains"/>
    <property type="match status" value="1"/>
</dbReference>
<dbReference type="Gene3D" id="3.30.2090.10">
    <property type="entry name" value="Multidrug efflux transporter AcrB TolC docking domain, DN and DC subdomains"/>
    <property type="match status" value="1"/>
</dbReference>